<dbReference type="EMBL" id="RZUL01000002">
    <property type="protein sequence ID" value="RVT42248.1"/>
    <property type="molecule type" value="Genomic_DNA"/>
</dbReference>
<dbReference type="Proteomes" id="UP000282977">
    <property type="component" value="Unassembled WGS sequence"/>
</dbReference>
<dbReference type="SUPFAM" id="SSF51445">
    <property type="entry name" value="(Trans)glycosidases"/>
    <property type="match status" value="1"/>
</dbReference>
<keyword evidence="3" id="KW-0732">Signal</keyword>
<dbReference type="SUPFAM" id="SSF52279">
    <property type="entry name" value="Beta-D-glucan exohydrolase, C-terminal domain"/>
    <property type="match status" value="1"/>
</dbReference>
<evidence type="ECO:0000313" key="6">
    <source>
        <dbReference type="Proteomes" id="UP000282977"/>
    </source>
</evidence>
<dbReference type="GO" id="GO:0004553">
    <property type="term" value="F:hydrolase activity, hydrolyzing O-glycosyl compounds"/>
    <property type="evidence" value="ECO:0007669"/>
    <property type="project" value="InterPro"/>
</dbReference>
<dbReference type="InterPro" id="IPR036962">
    <property type="entry name" value="Glyco_hydro_3_N_sf"/>
</dbReference>
<dbReference type="Pfam" id="PF01915">
    <property type="entry name" value="Glyco_hydro_3_C"/>
    <property type="match status" value="1"/>
</dbReference>
<dbReference type="GO" id="GO:0005975">
    <property type="term" value="P:carbohydrate metabolic process"/>
    <property type="evidence" value="ECO:0007669"/>
    <property type="project" value="InterPro"/>
</dbReference>
<proteinExistence type="inferred from homology"/>
<dbReference type="PANTHER" id="PTHR42715:SF10">
    <property type="entry name" value="BETA-GLUCOSIDASE"/>
    <property type="match status" value="1"/>
</dbReference>
<dbReference type="InterPro" id="IPR036881">
    <property type="entry name" value="Glyco_hydro_3_C_sf"/>
</dbReference>
<keyword evidence="2" id="KW-0378">Hydrolase</keyword>
<dbReference type="InterPro" id="IPR026891">
    <property type="entry name" value="Fn3-like"/>
</dbReference>
<organism evidence="5 6">
    <name type="scientific">Sphingobium algorifonticola</name>
    <dbReference type="NCBI Taxonomy" id="2008318"/>
    <lineage>
        <taxon>Bacteria</taxon>
        <taxon>Pseudomonadati</taxon>
        <taxon>Pseudomonadota</taxon>
        <taxon>Alphaproteobacteria</taxon>
        <taxon>Sphingomonadales</taxon>
        <taxon>Sphingomonadaceae</taxon>
        <taxon>Sphingobium</taxon>
    </lineage>
</organism>
<dbReference type="Pfam" id="PF14310">
    <property type="entry name" value="Fn3-like"/>
    <property type="match status" value="1"/>
</dbReference>
<feature type="signal peptide" evidence="3">
    <location>
        <begin position="1"/>
        <end position="25"/>
    </location>
</feature>
<dbReference type="InterPro" id="IPR013783">
    <property type="entry name" value="Ig-like_fold"/>
</dbReference>
<gene>
    <name evidence="5" type="ORF">ENE74_08565</name>
</gene>
<accession>A0A437J9S2</accession>
<protein>
    <submittedName>
        <fullName evidence="5">Beta-glucosidase</fullName>
    </submittedName>
</protein>
<evidence type="ECO:0000313" key="5">
    <source>
        <dbReference type="EMBL" id="RVT42248.1"/>
    </source>
</evidence>
<evidence type="ECO:0000256" key="2">
    <source>
        <dbReference type="ARBA" id="ARBA00022801"/>
    </source>
</evidence>
<dbReference type="Gene3D" id="3.20.20.300">
    <property type="entry name" value="Glycoside hydrolase, family 3, N-terminal domain"/>
    <property type="match status" value="1"/>
</dbReference>
<dbReference type="InterPro" id="IPR001764">
    <property type="entry name" value="Glyco_hydro_3_N"/>
</dbReference>
<evidence type="ECO:0000256" key="3">
    <source>
        <dbReference type="SAM" id="SignalP"/>
    </source>
</evidence>
<dbReference type="AlphaFoldDB" id="A0A437J9S2"/>
<comment type="similarity">
    <text evidence="1">Belongs to the glycosyl hydrolase 3 family.</text>
</comment>
<dbReference type="Gene3D" id="3.40.50.1700">
    <property type="entry name" value="Glycoside hydrolase family 3 C-terminal domain"/>
    <property type="match status" value="1"/>
</dbReference>
<dbReference type="OrthoDB" id="9781691at2"/>
<dbReference type="InterPro" id="IPR050288">
    <property type="entry name" value="Cellulose_deg_GH3"/>
</dbReference>
<evidence type="ECO:0000259" key="4">
    <source>
        <dbReference type="SMART" id="SM01217"/>
    </source>
</evidence>
<name>A0A437J9S2_9SPHN</name>
<dbReference type="InterPro" id="IPR017853">
    <property type="entry name" value="GH"/>
</dbReference>
<dbReference type="PANTHER" id="PTHR42715">
    <property type="entry name" value="BETA-GLUCOSIDASE"/>
    <property type="match status" value="1"/>
</dbReference>
<dbReference type="PRINTS" id="PR00133">
    <property type="entry name" value="GLHYDRLASE3"/>
</dbReference>
<dbReference type="SMART" id="SM01217">
    <property type="entry name" value="Fn3_like"/>
    <property type="match status" value="1"/>
</dbReference>
<feature type="domain" description="Fibronectin type III-like" evidence="4">
    <location>
        <begin position="668"/>
        <end position="737"/>
    </location>
</feature>
<feature type="chain" id="PRO_5019544937" evidence="3">
    <location>
        <begin position="26"/>
        <end position="755"/>
    </location>
</feature>
<comment type="caution">
    <text evidence="5">The sequence shown here is derived from an EMBL/GenBank/DDBJ whole genome shotgun (WGS) entry which is preliminary data.</text>
</comment>
<dbReference type="InterPro" id="IPR002772">
    <property type="entry name" value="Glyco_hydro_3_C"/>
</dbReference>
<sequence>MASVARHSLLAGLIVGLCALPTATAQTSAPATPRQQSAEERADALVKAMTREEKLRLIHGYFPPLAKPVPPIAMIPSAGHIPGVPRLGIPTLRESDASLGVANQVEQRKGDVATALPASIATAATFNPALAYQGGAMIGAEARAKTFNVLLAGGVNLTRDPWAGRNFEYLGEDPWLAGVMAGAHIRGVQSNHIVSTIKHFALNAQETGRTVLDARIDKAALRESDLLAFQIAIEMGRPASVMCAYNKVNGDYACENAWLLNDVLKKDWGYKGWVMSDWGAVHSTRKAALNGLDQASGQELDDALFFDSKFAEALDAGQIPMARLDDMVRRIVFGIIDVGLMDNPAPETAQAIDYAANANIAQRTAEEGIVLLKNDGGLLPLARSARRIVLIGGHADVGVLSGGGSSQVRSVGGAPVEIPLTKGAAASFARITWHASSPLKAIQALAPDAQVTYVDGSDPAKAAAAARAADLAIVFALAWRTEAQDPDDMALPDHQDALIDAVVDANRKTLVVVESGGPVLMPWVDRVPAIVQAWYPGQRGGEAIANILFGAVDPSGRLPITFPVRADQAPRPEPAGLAELHAAEARRESGDKTVYGMSGGVAPFAVDYDEGADVGYRWYAARGHRPLFPFGYGLSYTRFAYSGLTIRGGRDLVVGFDVVNSGQRAGADVPQVYVEATSAAGAKAFRLAGFEKVHLQPGEKRRVTLTIDPRVIGRFDEQAHGWKRDAGTYRIRIGRFAGDTALAGVASLDALSVAP</sequence>
<dbReference type="Pfam" id="PF00933">
    <property type="entry name" value="Glyco_hydro_3"/>
    <property type="match status" value="1"/>
</dbReference>
<reference evidence="5 6" key="1">
    <citation type="submission" date="2019-01" db="EMBL/GenBank/DDBJ databases">
        <authorList>
            <person name="Chen W.-M."/>
        </authorList>
    </citation>
    <scope>NUCLEOTIDE SEQUENCE [LARGE SCALE GENOMIC DNA]</scope>
    <source>
        <strain evidence="5 6">TLA-22</strain>
    </source>
</reference>
<keyword evidence="6" id="KW-1185">Reference proteome</keyword>
<evidence type="ECO:0000256" key="1">
    <source>
        <dbReference type="ARBA" id="ARBA00005336"/>
    </source>
</evidence>
<dbReference type="Gene3D" id="2.60.40.10">
    <property type="entry name" value="Immunoglobulins"/>
    <property type="match status" value="1"/>
</dbReference>